<reference evidence="3 4" key="1">
    <citation type="submission" date="2020-08" db="EMBL/GenBank/DDBJ databases">
        <title>Genomic Encyclopedia of Type Strains, Phase III (KMG-III): the genomes of soil and plant-associated and newly described type strains.</title>
        <authorList>
            <person name="Whitman W."/>
        </authorList>
    </citation>
    <scope>NUCLEOTIDE SEQUENCE [LARGE SCALE GENOMIC DNA]</scope>
    <source>
        <strain evidence="3 4">CECT 3273</strain>
    </source>
</reference>
<evidence type="ECO:0000256" key="1">
    <source>
        <dbReference type="ARBA" id="ARBA00022527"/>
    </source>
</evidence>
<organism evidence="3 4">
    <name type="scientific">Streptomyces griseomycini</name>
    <dbReference type="NCBI Taxonomy" id="66895"/>
    <lineage>
        <taxon>Bacteria</taxon>
        <taxon>Bacillati</taxon>
        <taxon>Actinomycetota</taxon>
        <taxon>Actinomycetes</taxon>
        <taxon>Kitasatosporales</taxon>
        <taxon>Streptomycetaceae</taxon>
        <taxon>Streptomyces</taxon>
    </lineage>
</organism>
<protein>
    <submittedName>
        <fullName evidence="3">Anti-sigma regulatory factor (Ser/Thr protein kinase)</fullName>
    </submittedName>
</protein>
<dbReference type="CDD" id="cd16936">
    <property type="entry name" value="HATPase_RsbW-like"/>
    <property type="match status" value="1"/>
</dbReference>
<dbReference type="Gene3D" id="3.30.565.10">
    <property type="entry name" value="Histidine kinase-like ATPase, C-terminal domain"/>
    <property type="match status" value="1"/>
</dbReference>
<gene>
    <name evidence="3" type="ORF">FHS37_007564</name>
</gene>
<sequence length="129" mass="14120">MTLRSEPSSVEVARRVTLAWTRCHCRLSDDQVDALLIVMSELCTNAVQHGRRDSFGVRGWMPTAGELCFEVDDRTPSAPLSPGRPDSEAESGRGLFLVNALVEELGGTWGFDEDGSRARCSLPLPGDDR</sequence>
<dbReference type="SUPFAM" id="SSF55874">
    <property type="entry name" value="ATPase domain of HSP90 chaperone/DNA topoisomerase II/histidine kinase"/>
    <property type="match status" value="1"/>
</dbReference>
<name>A0A7W7PY44_9ACTN</name>
<evidence type="ECO:0000313" key="4">
    <source>
        <dbReference type="Proteomes" id="UP000579523"/>
    </source>
</evidence>
<keyword evidence="1" id="KW-0418">Kinase</keyword>
<evidence type="ECO:0000313" key="3">
    <source>
        <dbReference type="EMBL" id="MBB4903467.1"/>
    </source>
</evidence>
<comment type="caution">
    <text evidence="3">The sequence shown here is derived from an EMBL/GenBank/DDBJ whole genome shotgun (WGS) entry which is preliminary data.</text>
</comment>
<dbReference type="PANTHER" id="PTHR35526:SF3">
    <property type="entry name" value="ANTI-SIGMA-F FACTOR RSBW"/>
    <property type="match status" value="1"/>
</dbReference>
<dbReference type="PANTHER" id="PTHR35526">
    <property type="entry name" value="ANTI-SIGMA-F FACTOR RSBW-RELATED"/>
    <property type="match status" value="1"/>
</dbReference>
<dbReference type="InterPro" id="IPR036890">
    <property type="entry name" value="HATPase_C_sf"/>
</dbReference>
<dbReference type="AlphaFoldDB" id="A0A7W7PY44"/>
<proteinExistence type="predicted"/>
<evidence type="ECO:0000259" key="2">
    <source>
        <dbReference type="Pfam" id="PF13581"/>
    </source>
</evidence>
<dbReference type="GO" id="GO:0004674">
    <property type="term" value="F:protein serine/threonine kinase activity"/>
    <property type="evidence" value="ECO:0007669"/>
    <property type="project" value="UniProtKB-KW"/>
</dbReference>
<keyword evidence="1" id="KW-0723">Serine/threonine-protein kinase</keyword>
<dbReference type="RefSeq" id="WP_184829514.1">
    <property type="nucleotide sequence ID" value="NZ_BMTK01000041.1"/>
</dbReference>
<dbReference type="InterPro" id="IPR050267">
    <property type="entry name" value="Anti-sigma-factor_SerPK"/>
</dbReference>
<keyword evidence="4" id="KW-1185">Reference proteome</keyword>
<dbReference type="Pfam" id="PF13581">
    <property type="entry name" value="HATPase_c_2"/>
    <property type="match status" value="1"/>
</dbReference>
<feature type="domain" description="Histidine kinase/HSP90-like ATPase" evidence="2">
    <location>
        <begin position="4"/>
        <end position="105"/>
    </location>
</feature>
<dbReference type="EMBL" id="JACHJI010000030">
    <property type="protein sequence ID" value="MBB4903467.1"/>
    <property type="molecule type" value="Genomic_DNA"/>
</dbReference>
<dbReference type="InterPro" id="IPR003594">
    <property type="entry name" value="HATPase_dom"/>
</dbReference>
<dbReference type="Proteomes" id="UP000579523">
    <property type="component" value="Unassembled WGS sequence"/>
</dbReference>
<keyword evidence="1" id="KW-0808">Transferase</keyword>
<accession>A0A7W7PY44</accession>